<dbReference type="EMBL" id="JBHTJG010000001">
    <property type="protein sequence ID" value="MFD0945060.1"/>
    <property type="molecule type" value="Genomic_DNA"/>
</dbReference>
<gene>
    <name evidence="2" type="ORF">ACFQ1E_01780</name>
</gene>
<evidence type="ECO:0000313" key="2">
    <source>
        <dbReference type="EMBL" id="MFD0945060.1"/>
    </source>
</evidence>
<accession>A0ABW3H408</accession>
<dbReference type="RefSeq" id="WP_264942673.1">
    <property type="nucleotide sequence ID" value="NZ_JAPDRA010000001.1"/>
</dbReference>
<protein>
    <submittedName>
        <fullName evidence="2">Amphi-Trp domain-containing protein</fullName>
    </submittedName>
</protein>
<reference evidence="3" key="1">
    <citation type="journal article" date="2019" name="Int. J. Syst. Evol. Microbiol.">
        <title>The Global Catalogue of Microorganisms (GCM) 10K type strain sequencing project: providing services to taxonomists for standard genome sequencing and annotation.</title>
        <authorList>
            <consortium name="The Broad Institute Genomics Platform"/>
            <consortium name="The Broad Institute Genome Sequencing Center for Infectious Disease"/>
            <person name="Wu L."/>
            <person name="Ma J."/>
        </authorList>
    </citation>
    <scope>NUCLEOTIDE SEQUENCE [LARGE SCALE GENOMIC DNA]</scope>
    <source>
        <strain evidence="3">CCUG 62982</strain>
    </source>
</reference>
<dbReference type="Proteomes" id="UP001596977">
    <property type="component" value="Unassembled WGS sequence"/>
</dbReference>
<dbReference type="Pfam" id="PF20068">
    <property type="entry name" value="Amphi-Trp"/>
    <property type="match status" value="1"/>
</dbReference>
<evidence type="ECO:0000259" key="1">
    <source>
        <dbReference type="Pfam" id="PF20068"/>
    </source>
</evidence>
<proteinExistence type="predicted"/>
<evidence type="ECO:0000313" key="3">
    <source>
        <dbReference type="Proteomes" id="UP001596977"/>
    </source>
</evidence>
<feature type="domain" description="Amphi-Trp" evidence="1">
    <location>
        <begin position="13"/>
        <end position="86"/>
    </location>
</feature>
<dbReference type="InterPro" id="IPR027598">
    <property type="entry name" value="Amphi-Trp_dom"/>
</dbReference>
<name>A0ABW3H408_9SPHN</name>
<organism evidence="2 3">
    <name type="scientific">Sphingomonas canadensis</name>
    <dbReference type="NCBI Taxonomy" id="1219257"/>
    <lineage>
        <taxon>Bacteria</taxon>
        <taxon>Pseudomonadati</taxon>
        <taxon>Pseudomonadota</taxon>
        <taxon>Alphaproteobacteria</taxon>
        <taxon>Sphingomonadales</taxon>
        <taxon>Sphingomonadaceae</taxon>
        <taxon>Sphingomonas</taxon>
    </lineage>
</organism>
<sequence length="99" mass="10948">MAKPPPHGWLANQEVDTTKSAALEELSNVVALLKQHGKIKITQGAEEHVVEPGEQLTYTFRYERLPKGEFAIKVELKWLPGTNDSPIAANAPFKIQGLD</sequence>
<keyword evidence="3" id="KW-1185">Reference proteome</keyword>
<comment type="caution">
    <text evidence="2">The sequence shown here is derived from an EMBL/GenBank/DDBJ whole genome shotgun (WGS) entry which is preliminary data.</text>
</comment>